<comment type="caution">
    <text evidence="12">The sequence shown here is derived from an EMBL/GenBank/DDBJ whole genome shotgun (WGS) entry which is preliminary data.</text>
</comment>
<proteinExistence type="inferred from homology"/>
<keyword evidence="4 8" id="KW-0808">Transferase</keyword>
<comment type="subcellular location">
    <subcellularLocation>
        <location evidence="8">Cytoplasm</location>
    </subcellularLocation>
</comment>
<keyword evidence="8" id="KW-0963">Cytoplasm</keyword>
<feature type="region of interest" description="Disordered" evidence="9">
    <location>
        <begin position="181"/>
        <end position="200"/>
    </location>
</feature>
<comment type="catalytic activity">
    <reaction evidence="1 8">
        <text>a 4-O-methyl-thymidine in DNA + L-cysteinyl-[protein] = a thymidine in DNA + S-methyl-L-cysteinyl-[protein]</text>
        <dbReference type="Rhea" id="RHEA:53428"/>
        <dbReference type="Rhea" id="RHEA-COMP:10131"/>
        <dbReference type="Rhea" id="RHEA-COMP:10132"/>
        <dbReference type="Rhea" id="RHEA-COMP:13555"/>
        <dbReference type="Rhea" id="RHEA-COMP:13556"/>
        <dbReference type="ChEBI" id="CHEBI:29950"/>
        <dbReference type="ChEBI" id="CHEBI:82612"/>
        <dbReference type="ChEBI" id="CHEBI:137386"/>
        <dbReference type="ChEBI" id="CHEBI:137387"/>
        <dbReference type="EC" id="2.1.1.63"/>
    </reaction>
</comment>
<evidence type="ECO:0000259" key="10">
    <source>
        <dbReference type="Pfam" id="PF01035"/>
    </source>
</evidence>
<dbReference type="NCBIfam" id="TIGR00589">
    <property type="entry name" value="ogt"/>
    <property type="match status" value="1"/>
</dbReference>
<evidence type="ECO:0000259" key="11">
    <source>
        <dbReference type="Pfam" id="PF02870"/>
    </source>
</evidence>
<dbReference type="RefSeq" id="WP_107706978.1">
    <property type="nucleotide sequence ID" value="NZ_JAVIZN010000002.1"/>
</dbReference>
<reference evidence="12 13" key="1">
    <citation type="submission" date="2023-08" db="EMBL/GenBank/DDBJ databases">
        <title>Genome sequencing of plant associated microbes to promote plant fitness in Sorghum bicolor and Oryza sativa.</title>
        <authorList>
            <person name="Coleman-Derr D."/>
        </authorList>
    </citation>
    <scope>NUCLEOTIDE SEQUENCE [LARGE SCALE GENOMIC DNA]</scope>
    <source>
        <strain evidence="12 13">SLBN-33</strain>
    </source>
</reference>
<evidence type="ECO:0000256" key="6">
    <source>
        <dbReference type="ARBA" id="ARBA00023204"/>
    </source>
</evidence>
<evidence type="ECO:0000313" key="12">
    <source>
        <dbReference type="EMBL" id="MDR6205036.1"/>
    </source>
</evidence>
<dbReference type="AlphaFoldDB" id="A0ABD5CJF2"/>
<dbReference type="GO" id="GO:0003908">
    <property type="term" value="F:methylated-DNA-[protein]-cysteine S-methyltransferase activity"/>
    <property type="evidence" value="ECO:0007669"/>
    <property type="project" value="UniProtKB-UniRule"/>
</dbReference>
<evidence type="ECO:0000256" key="3">
    <source>
        <dbReference type="ARBA" id="ARBA00022603"/>
    </source>
</evidence>
<evidence type="ECO:0000256" key="2">
    <source>
        <dbReference type="ARBA" id="ARBA00008711"/>
    </source>
</evidence>
<keyword evidence="5 8" id="KW-0227">DNA damage</keyword>
<dbReference type="Pfam" id="PF01035">
    <property type="entry name" value="DNA_binding_1"/>
    <property type="match status" value="1"/>
</dbReference>
<dbReference type="InterPro" id="IPR036388">
    <property type="entry name" value="WH-like_DNA-bd_sf"/>
</dbReference>
<sequence length="200" mass="21407">MTYAYKLMDSPVGQLKLVARGDRLTAILWENDKPNRVRLGELVLADDRPILLETERQLHEYFAGNRDAFDLALDFQGTEFQKKVWAALLTIPFGQTRTYAQIAAQIGNVNAVRAVGAANGRNPVSIVAPCHRVIGASGNLTGFAGGLANKMLLLALEAGQTSLDAGADVQTQVTAATTKAAAKRSRAAPPRGMQSSLFGN</sequence>
<comment type="catalytic activity">
    <reaction evidence="7 8">
        <text>a 6-O-methyl-2'-deoxyguanosine in DNA + L-cysteinyl-[protein] = S-methyl-L-cysteinyl-[protein] + a 2'-deoxyguanosine in DNA</text>
        <dbReference type="Rhea" id="RHEA:24000"/>
        <dbReference type="Rhea" id="RHEA-COMP:10131"/>
        <dbReference type="Rhea" id="RHEA-COMP:10132"/>
        <dbReference type="Rhea" id="RHEA-COMP:11367"/>
        <dbReference type="Rhea" id="RHEA-COMP:11368"/>
        <dbReference type="ChEBI" id="CHEBI:29950"/>
        <dbReference type="ChEBI" id="CHEBI:82612"/>
        <dbReference type="ChEBI" id="CHEBI:85445"/>
        <dbReference type="ChEBI" id="CHEBI:85448"/>
        <dbReference type="EC" id="2.1.1.63"/>
    </reaction>
</comment>
<comment type="similarity">
    <text evidence="2 8">Belongs to the MGMT family.</text>
</comment>
<dbReference type="InterPro" id="IPR023546">
    <property type="entry name" value="MGMT"/>
</dbReference>
<dbReference type="SUPFAM" id="SSF46767">
    <property type="entry name" value="Methylated DNA-protein cysteine methyltransferase, C-terminal domain"/>
    <property type="match status" value="1"/>
</dbReference>
<dbReference type="Gene3D" id="3.30.160.70">
    <property type="entry name" value="Methylated DNA-protein cysteine methyltransferase domain"/>
    <property type="match status" value="1"/>
</dbReference>
<dbReference type="HAMAP" id="MF_00772">
    <property type="entry name" value="OGT"/>
    <property type="match status" value="1"/>
</dbReference>
<dbReference type="InterPro" id="IPR014048">
    <property type="entry name" value="MethylDNA_cys_MeTrfase_DNA-bd"/>
</dbReference>
<dbReference type="InterPro" id="IPR008332">
    <property type="entry name" value="MethylG_MeTrfase_N"/>
</dbReference>
<evidence type="ECO:0000256" key="5">
    <source>
        <dbReference type="ARBA" id="ARBA00022763"/>
    </source>
</evidence>
<evidence type="ECO:0000256" key="9">
    <source>
        <dbReference type="SAM" id="MobiDB-lite"/>
    </source>
</evidence>
<feature type="active site" description="Nucleophile; methyl group acceptor" evidence="8">
    <location>
        <position position="130"/>
    </location>
</feature>
<dbReference type="PANTHER" id="PTHR10815">
    <property type="entry name" value="METHYLATED-DNA--PROTEIN-CYSTEINE METHYLTRANSFERASE"/>
    <property type="match status" value="1"/>
</dbReference>
<evidence type="ECO:0000313" key="13">
    <source>
        <dbReference type="Proteomes" id="UP001245184"/>
    </source>
</evidence>
<dbReference type="GO" id="GO:0032259">
    <property type="term" value="P:methylation"/>
    <property type="evidence" value="ECO:0007669"/>
    <property type="project" value="UniProtKB-KW"/>
</dbReference>
<evidence type="ECO:0000256" key="7">
    <source>
        <dbReference type="ARBA" id="ARBA00049348"/>
    </source>
</evidence>
<dbReference type="CDD" id="cd06445">
    <property type="entry name" value="ATase"/>
    <property type="match status" value="1"/>
</dbReference>
<dbReference type="Pfam" id="PF02870">
    <property type="entry name" value="Methyltransf_1N"/>
    <property type="match status" value="1"/>
</dbReference>
<organism evidence="12 13">
    <name type="scientific">Paraburkholderia graminis</name>
    <dbReference type="NCBI Taxonomy" id="60548"/>
    <lineage>
        <taxon>Bacteria</taxon>
        <taxon>Pseudomonadati</taxon>
        <taxon>Pseudomonadota</taxon>
        <taxon>Betaproteobacteria</taxon>
        <taxon>Burkholderiales</taxon>
        <taxon>Burkholderiaceae</taxon>
        <taxon>Paraburkholderia</taxon>
    </lineage>
</organism>
<dbReference type="SUPFAM" id="SSF53155">
    <property type="entry name" value="Methylated DNA-protein cysteine methyltransferase domain"/>
    <property type="match status" value="1"/>
</dbReference>
<gene>
    <name evidence="12" type="ORF">QF025_003756</name>
</gene>
<accession>A0ABD5CJF2</accession>
<evidence type="ECO:0000256" key="1">
    <source>
        <dbReference type="ARBA" id="ARBA00001286"/>
    </source>
</evidence>
<protein>
    <recommendedName>
        <fullName evidence="8">Methylated-DNA--protein-cysteine methyltransferase</fullName>
        <ecNumber evidence="8">2.1.1.63</ecNumber>
    </recommendedName>
    <alternativeName>
        <fullName evidence="8">6-O-methylguanine-DNA methyltransferase</fullName>
        <shortName evidence="8">MGMT</shortName>
    </alternativeName>
    <alternativeName>
        <fullName evidence="8">O-6-methylguanine-DNA-alkyltransferase</fullName>
    </alternativeName>
</protein>
<evidence type="ECO:0000256" key="4">
    <source>
        <dbReference type="ARBA" id="ARBA00022679"/>
    </source>
</evidence>
<dbReference type="FunFam" id="1.10.10.10:FF:000214">
    <property type="entry name" value="Methylated-DNA--protein-cysteine methyltransferase"/>
    <property type="match status" value="1"/>
</dbReference>
<feature type="domain" description="Methylated-DNA-[protein]-cysteine S-methyltransferase DNA binding" evidence="10">
    <location>
        <begin position="79"/>
        <end position="158"/>
    </location>
</feature>
<dbReference type="EMBL" id="JAVIZN010000002">
    <property type="protein sequence ID" value="MDR6205036.1"/>
    <property type="molecule type" value="Genomic_DNA"/>
</dbReference>
<feature type="domain" description="Methylguanine DNA methyltransferase ribonuclease-like" evidence="11">
    <location>
        <begin position="5"/>
        <end position="75"/>
    </location>
</feature>
<name>A0ABD5CJF2_9BURK</name>
<dbReference type="PANTHER" id="PTHR10815:SF5">
    <property type="entry name" value="METHYLATED-DNA--PROTEIN-CYSTEINE METHYLTRANSFERASE"/>
    <property type="match status" value="1"/>
</dbReference>
<comment type="function">
    <text evidence="8">Involved in the cellular defense against the biological effects of O6-methylguanine (O6-MeG) and O4-methylthymine (O4-MeT) in DNA. Repairs the methylated nucleobase in DNA by stoichiometrically transferring the methyl group to a cysteine residue in the enzyme. This is a suicide reaction: the enzyme is irreversibly inactivated.</text>
</comment>
<dbReference type="GO" id="GO:0006307">
    <property type="term" value="P:DNA alkylation repair"/>
    <property type="evidence" value="ECO:0007669"/>
    <property type="project" value="UniProtKB-UniRule"/>
</dbReference>
<dbReference type="Proteomes" id="UP001245184">
    <property type="component" value="Unassembled WGS sequence"/>
</dbReference>
<evidence type="ECO:0000256" key="8">
    <source>
        <dbReference type="HAMAP-Rule" id="MF_00772"/>
    </source>
</evidence>
<dbReference type="InterPro" id="IPR036217">
    <property type="entry name" value="MethylDNA_cys_MeTrfase_DNAb"/>
</dbReference>
<dbReference type="InterPro" id="IPR036631">
    <property type="entry name" value="MGMT_N_sf"/>
</dbReference>
<dbReference type="EC" id="2.1.1.63" evidence="8"/>
<comment type="miscellaneous">
    <text evidence="8">This enzyme catalyzes only one turnover and therefore is not strictly catalytic. According to one definition, an enzyme is a biocatalyst that acts repeatedly and over many reaction cycles.</text>
</comment>
<keyword evidence="6 8" id="KW-0234">DNA repair</keyword>
<dbReference type="GO" id="GO:0005737">
    <property type="term" value="C:cytoplasm"/>
    <property type="evidence" value="ECO:0007669"/>
    <property type="project" value="UniProtKB-SubCell"/>
</dbReference>
<keyword evidence="3 8" id="KW-0489">Methyltransferase</keyword>
<dbReference type="Gene3D" id="1.10.10.10">
    <property type="entry name" value="Winged helix-like DNA-binding domain superfamily/Winged helix DNA-binding domain"/>
    <property type="match status" value="1"/>
</dbReference>